<proteinExistence type="inferred from homology"/>
<comment type="similarity">
    <text evidence="1">Belongs to the 'phage' integrase family.</text>
</comment>
<dbReference type="InterPro" id="IPR002104">
    <property type="entry name" value="Integrase_catalytic"/>
</dbReference>
<evidence type="ECO:0000256" key="3">
    <source>
        <dbReference type="ARBA" id="ARBA00023172"/>
    </source>
</evidence>
<name>A0A6I2U9J7_9FIRM</name>
<feature type="domain" description="Core-binding (CB)" evidence="6">
    <location>
        <begin position="68"/>
        <end position="141"/>
    </location>
</feature>
<keyword evidence="8" id="KW-1185">Reference proteome</keyword>
<organism evidence="7 8">
    <name type="scientific">Anaerovibrio slackiae</name>
    <dbReference type="NCBI Taxonomy" id="2652309"/>
    <lineage>
        <taxon>Bacteria</taxon>
        <taxon>Bacillati</taxon>
        <taxon>Bacillota</taxon>
        <taxon>Negativicutes</taxon>
        <taxon>Selenomonadales</taxon>
        <taxon>Selenomonadaceae</taxon>
        <taxon>Anaerovibrio</taxon>
    </lineage>
</organism>
<dbReference type="GO" id="GO:0006310">
    <property type="term" value="P:DNA recombination"/>
    <property type="evidence" value="ECO:0007669"/>
    <property type="project" value="UniProtKB-KW"/>
</dbReference>
<evidence type="ECO:0000313" key="8">
    <source>
        <dbReference type="Proteomes" id="UP000433181"/>
    </source>
</evidence>
<dbReference type="AlphaFoldDB" id="A0A6I2U9J7"/>
<dbReference type="InterPro" id="IPR010998">
    <property type="entry name" value="Integrase_recombinase_N"/>
</dbReference>
<dbReference type="GO" id="GO:0015074">
    <property type="term" value="P:DNA integration"/>
    <property type="evidence" value="ECO:0007669"/>
    <property type="project" value="InterPro"/>
</dbReference>
<dbReference type="InterPro" id="IPR050090">
    <property type="entry name" value="Tyrosine_recombinase_XerCD"/>
</dbReference>
<dbReference type="SUPFAM" id="SSF56349">
    <property type="entry name" value="DNA breaking-rejoining enzymes"/>
    <property type="match status" value="1"/>
</dbReference>
<evidence type="ECO:0000256" key="2">
    <source>
        <dbReference type="ARBA" id="ARBA00023125"/>
    </source>
</evidence>
<reference evidence="7 8" key="1">
    <citation type="submission" date="2019-08" db="EMBL/GenBank/DDBJ databases">
        <title>In-depth cultivation of the pig gut microbiome towards novel bacterial diversity and tailored functional studies.</title>
        <authorList>
            <person name="Wylensek D."/>
            <person name="Hitch T.C.A."/>
            <person name="Clavel T."/>
        </authorList>
    </citation>
    <scope>NUCLEOTIDE SEQUENCE [LARGE SCALE GENOMIC DNA]</scope>
    <source>
        <strain evidence="7 8">WCA-693-APC-5D-A</strain>
    </source>
</reference>
<feature type="domain" description="Tyr recombinase" evidence="5">
    <location>
        <begin position="163"/>
        <end position="324"/>
    </location>
</feature>
<sequence>MRLPNGYGSVYKLSGKRRKPWIVVVSHGINAEGKVDREPIGYYRTRQEGLDALAIYHREPQYLAGNKKTFGEVVQEFLDYKASSKDISASYKASLRKLTPLHRHKFKHVTAHDLQLIMDSTTPSVSQVLKAAIKGLYKFAMMNSYTSTNLADALTPQAVDKSTLHYPFSPEEIHELWQHEGGFTADMALILIFTGMRIGELLTLKNSNIHEDYMIGGIKTKAGKDRVIPIHDAIKPIIQRYQSDKELFVSMSTSNFREHRWKNSGIPCLQKHTPHDGRHTCETMLNNANVNKVIIQRIIGHAGSDVDDSVYTHKTKEQLIEAINVLPTYK</sequence>
<dbReference type="Gene3D" id="1.10.150.130">
    <property type="match status" value="1"/>
</dbReference>
<dbReference type="GO" id="GO:0003677">
    <property type="term" value="F:DNA binding"/>
    <property type="evidence" value="ECO:0007669"/>
    <property type="project" value="UniProtKB-UniRule"/>
</dbReference>
<evidence type="ECO:0000256" key="4">
    <source>
        <dbReference type="PROSITE-ProRule" id="PRU01248"/>
    </source>
</evidence>
<dbReference type="Gene3D" id="1.10.443.10">
    <property type="entry name" value="Intergrase catalytic core"/>
    <property type="match status" value="1"/>
</dbReference>
<gene>
    <name evidence="7" type="ORF">FYJ84_03990</name>
</gene>
<dbReference type="PROSITE" id="PS51900">
    <property type="entry name" value="CB"/>
    <property type="match status" value="1"/>
</dbReference>
<evidence type="ECO:0000313" key="7">
    <source>
        <dbReference type="EMBL" id="MSU08153.1"/>
    </source>
</evidence>
<dbReference type="InterPro" id="IPR013762">
    <property type="entry name" value="Integrase-like_cat_sf"/>
</dbReference>
<dbReference type="Proteomes" id="UP000433181">
    <property type="component" value="Unassembled WGS sequence"/>
</dbReference>
<evidence type="ECO:0000256" key="1">
    <source>
        <dbReference type="ARBA" id="ARBA00008857"/>
    </source>
</evidence>
<dbReference type="InterPro" id="IPR011010">
    <property type="entry name" value="DNA_brk_join_enz"/>
</dbReference>
<dbReference type="EMBL" id="VUNR01000005">
    <property type="protein sequence ID" value="MSU08153.1"/>
    <property type="molecule type" value="Genomic_DNA"/>
</dbReference>
<dbReference type="GeneID" id="96778067"/>
<accession>A0A6I2U9J7</accession>
<protein>
    <submittedName>
        <fullName evidence="7">Tyrosine-type recombinase/integrase</fullName>
    </submittedName>
</protein>
<dbReference type="PANTHER" id="PTHR30349">
    <property type="entry name" value="PHAGE INTEGRASE-RELATED"/>
    <property type="match status" value="1"/>
</dbReference>
<evidence type="ECO:0000259" key="6">
    <source>
        <dbReference type="PROSITE" id="PS51900"/>
    </source>
</evidence>
<keyword evidence="2 4" id="KW-0238">DNA-binding</keyword>
<comment type="caution">
    <text evidence="7">The sequence shown here is derived from an EMBL/GenBank/DDBJ whole genome shotgun (WGS) entry which is preliminary data.</text>
</comment>
<keyword evidence="3" id="KW-0233">DNA recombination</keyword>
<dbReference type="Pfam" id="PF00589">
    <property type="entry name" value="Phage_integrase"/>
    <property type="match status" value="1"/>
</dbReference>
<dbReference type="PANTHER" id="PTHR30349:SF41">
    <property type="entry name" value="INTEGRASE_RECOMBINASE PROTEIN MJ0367-RELATED"/>
    <property type="match status" value="1"/>
</dbReference>
<dbReference type="PROSITE" id="PS51898">
    <property type="entry name" value="TYR_RECOMBINASE"/>
    <property type="match status" value="1"/>
</dbReference>
<dbReference type="RefSeq" id="WP_154406310.1">
    <property type="nucleotide sequence ID" value="NZ_VUNR01000005.1"/>
</dbReference>
<evidence type="ECO:0000259" key="5">
    <source>
        <dbReference type="PROSITE" id="PS51898"/>
    </source>
</evidence>
<dbReference type="InterPro" id="IPR044068">
    <property type="entry name" value="CB"/>
</dbReference>